<dbReference type="GO" id="GO:0008270">
    <property type="term" value="F:zinc ion binding"/>
    <property type="evidence" value="ECO:0007669"/>
    <property type="project" value="UniProtKB-KW"/>
</dbReference>
<evidence type="ECO:0000259" key="15">
    <source>
        <dbReference type="PROSITE" id="PS50103"/>
    </source>
</evidence>
<dbReference type="GO" id="GO:0000974">
    <property type="term" value="C:Prp19 complex"/>
    <property type="evidence" value="ECO:0007669"/>
    <property type="project" value="TreeGrafter"/>
</dbReference>
<dbReference type="InterPro" id="IPR035979">
    <property type="entry name" value="RBD_domain_sf"/>
</dbReference>
<comment type="caution">
    <text evidence="16">The sequence shown here is derived from an EMBL/GenBank/DDBJ whole genome shotgun (WGS) entry which is preliminary data.</text>
</comment>
<keyword evidence="4 12" id="KW-0479">Metal-binding</keyword>
<accession>A0AAD5WZ14</accession>
<dbReference type="InterPro" id="IPR000571">
    <property type="entry name" value="Znf_CCCH"/>
</dbReference>
<feature type="region of interest" description="Disordered" evidence="13">
    <location>
        <begin position="1"/>
        <end position="27"/>
    </location>
</feature>
<dbReference type="InterPro" id="IPR034181">
    <property type="entry name" value="Cwc2_RRM"/>
</dbReference>
<dbReference type="GO" id="GO:0071006">
    <property type="term" value="C:U2-type catalytic step 1 spliceosome"/>
    <property type="evidence" value="ECO:0007669"/>
    <property type="project" value="TreeGrafter"/>
</dbReference>
<dbReference type="GO" id="GO:0071007">
    <property type="term" value="C:U2-type catalytic step 2 spliceosome"/>
    <property type="evidence" value="ECO:0007669"/>
    <property type="project" value="TreeGrafter"/>
</dbReference>
<feature type="zinc finger region" description="C3H1-type" evidence="12">
    <location>
        <begin position="68"/>
        <end position="95"/>
    </location>
</feature>
<dbReference type="InterPro" id="IPR039171">
    <property type="entry name" value="Cwc2/Slt11"/>
</dbReference>
<gene>
    <name evidence="16" type="primary">CWC2</name>
    <name evidence="16" type="ORF">HK097_000155</name>
</gene>
<keyword evidence="17" id="KW-1185">Reference proteome</keyword>
<dbReference type="Proteomes" id="UP001212841">
    <property type="component" value="Unassembled WGS sequence"/>
</dbReference>
<dbReference type="Pfam" id="PF00076">
    <property type="entry name" value="RRM_1"/>
    <property type="match status" value="1"/>
</dbReference>
<evidence type="ECO:0000256" key="11">
    <source>
        <dbReference type="PROSITE-ProRule" id="PRU00176"/>
    </source>
</evidence>
<dbReference type="AlphaFoldDB" id="A0AAD5WZ14"/>
<evidence type="ECO:0000256" key="4">
    <source>
        <dbReference type="ARBA" id="ARBA00022723"/>
    </source>
</evidence>
<dbReference type="PROSITE" id="PS50103">
    <property type="entry name" value="ZF_C3H1"/>
    <property type="match status" value="1"/>
</dbReference>
<feature type="domain" description="C3H1-type" evidence="15">
    <location>
        <begin position="68"/>
        <end position="95"/>
    </location>
</feature>
<evidence type="ECO:0000256" key="10">
    <source>
        <dbReference type="ARBA" id="ARBA00023242"/>
    </source>
</evidence>
<comment type="subcellular location">
    <subcellularLocation>
        <location evidence="1">Nucleus</location>
    </subcellularLocation>
</comment>
<sequence length="411" mass="45443">MSVNLNKPARRQVKRNPNERPTIDMDQTGSYNIWYHRFQGDRRKRQPLEKAQTRCNIAKDSGRTRARDPGGTFCVHFARGACDKGSDCAFLHRLPTGSDKIGNSTDCFGRERHRDERDDMGGVGSFEKDNRTLYVGNISQSRDMDETVRKHFEEWGEIERLNCLTHKGVAFVRYALRCHAEFAKEAMYGQSLDNDEVLNVRWAVEDPNPRAQAAKAEATDALVTAAVLSKLPQIGSEGTILDYDAYKYGYVEQSDTDTHQQTQPADQSYAYAYDPQYYIQQGYDPAWAAYYASYGYALHGAAQQGQEQGQHEGYEGYDGSYSYAYPAAGTEGGEQQGAGGGEEATGSAMGGDGEGEAEESSGTGATKRPAEEDADGEEGQALKKAKSDALTSLVATYESDEERGDEDEDKE</sequence>
<evidence type="ECO:0000313" key="17">
    <source>
        <dbReference type="Proteomes" id="UP001212841"/>
    </source>
</evidence>
<feature type="compositionally biased region" description="Gly residues" evidence="13">
    <location>
        <begin position="330"/>
        <end position="352"/>
    </location>
</feature>
<dbReference type="SMART" id="SM00356">
    <property type="entry name" value="ZnF_C3H1"/>
    <property type="match status" value="1"/>
</dbReference>
<dbReference type="InterPro" id="IPR000504">
    <property type="entry name" value="RRM_dom"/>
</dbReference>
<evidence type="ECO:0000259" key="14">
    <source>
        <dbReference type="PROSITE" id="PS50102"/>
    </source>
</evidence>
<reference evidence="16" key="1">
    <citation type="submission" date="2020-05" db="EMBL/GenBank/DDBJ databases">
        <title>Phylogenomic resolution of chytrid fungi.</title>
        <authorList>
            <person name="Stajich J.E."/>
            <person name="Amses K."/>
            <person name="Simmons R."/>
            <person name="Seto K."/>
            <person name="Myers J."/>
            <person name="Bonds A."/>
            <person name="Quandt C.A."/>
            <person name="Barry K."/>
            <person name="Liu P."/>
            <person name="Grigoriev I."/>
            <person name="Longcore J.E."/>
            <person name="James T.Y."/>
        </authorList>
    </citation>
    <scope>NUCLEOTIDE SEQUENCE</scope>
    <source>
        <strain evidence="16">JEL0318</strain>
    </source>
</reference>
<dbReference type="PANTHER" id="PTHR14089:SF2">
    <property type="entry name" value="PRE-MRNA-SPLICING FACTOR CWC2"/>
    <property type="match status" value="1"/>
</dbReference>
<evidence type="ECO:0000256" key="2">
    <source>
        <dbReference type="ARBA" id="ARBA00008024"/>
    </source>
</evidence>
<evidence type="ECO:0000256" key="5">
    <source>
        <dbReference type="ARBA" id="ARBA00022728"/>
    </source>
</evidence>
<proteinExistence type="inferred from homology"/>
<keyword evidence="6 12" id="KW-0863">Zinc-finger</keyword>
<keyword evidence="7 12" id="KW-0862">Zinc</keyword>
<evidence type="ECO:0000313" key="16">
    <source>
        <dbReference type="EMBL" id="KAJ3047190.1"/>
    </source>
</evidence>
<dbReference type="FunFam" id="3.30.70.330:FF:000502">
    <property type="entry name" value="Pre-mRNA-splicing factor cwc2, putative"/>
    <property type="match status" value="1"/>
</dbReference>
<evidence type="ECO:0000256" key="1">
    <source>
        <dbReference type="ARBA" id="ARBA00004123"/>
    </source>
</evidence>
<evidence type="ECO:0000256" key="9">
    <source>
        <dbReference type="ARBA" id="ARBA00023187"/>
    </source>
</evidence>
<evidence type="ECO:0000256" key="7">
    <source>
        <dbReference type="ARBA" id="ARBA00022833"/>
    </source>
</evidence>
<dbReference type="GO" id="GO:0017070">
    <property type="term" value="F:U6 snRNA binding"/>
    <property type="evidence" value="ECO:0007669"/>
    <property type="project" value="TreeGrafter"/>
</dbReference>
<dbReference type="Gene3D" id="3.30.70.330">
    <property type="match status" value="1"/>
</dbReference>
<evidence type="ECO:0000256" key="13">
    <source>
        <dbReference type="SAM" id="MobiDB-lite"/>
    </source>
</evidence>
<dbReference type="SMART" id="SM00360">
    <property type="entry name" value="RRM"/>
    <property type="match status" value="1"/>
</dbReference>
<evidence type="ECO:0000256" key="6">
    <source>
        <dbReference type="ARBA" id="ARBA00022771"/>
    </source>
</evidence>
<protein>
    <submittedName>
        <fullName evidence="16">Pre-mRNA-splicing factor</fullName>
    </submittedName>
</protein>
<dbReference type="PROSITE" id="PS50102">
    <property type="entry name" value="RRM"/>
    <property type="match status" value="1"/>
</dbReference>
<evidence type="ECO:0000256" key="12">
    <source>
        <dbReference type="PROSITE-ProRule" id="PRU00723"/>
    </source>
</evidence>
<keyword evidence="10" id="KW-0539">Nucleus</keyword>
<feature type="region of interest" description="Disordered" evidence="13">
    <location>
        <begin position="325"/>
        <end position="411"/>
    </location>
</feature>
<dbReference type="EMBL" id="JADGJD010001012">
    <property type="protein sequence ID" value="KAJ3047190.1"/>
    <property type="molecule type" value="Genomic_DNA"/>
</dbReference>
<dbReference type="GO" id="GO:0008380">
    <property type="term" value="P:RNA splicing"/>
    <property type="evidence" value="ECO:0007669"/>
    <property type="project" value="UniProtKB-KW"/>
</dbReference>
<evidence type="ECO:0000256" key="3">
    <source>
        <dbReference type="ARBA" id="ARBA00022664"/>
    </source>
</evidence>
<dbReference type="GO" id="GO:0036002">
    <property type="term" value="F:pre-mRNA binding"/>
    <property type="evidence" value="ECO:0007669"/>
    <property type="project" value="TreeGrafter"/>
</dbReference>
<dbReference type="InterPro" id="IPR032297">
    <property type="entry name" value="Torus"/>
</dbReference>
<keyword evidence="3" id="KW-0507">mRNA processing</keyword>
<dbReference type="PANTHER" id="PTHR14089">
    <property type="entry name" value="PRE-MRNA-SPLICING FACTOR RBM22"/>
    <property type="match status" value="1"/>
</dbReference>
<name>A0AAD5WZ14_9FUNG</name>
<comment type="similarity">
    <text evidence="2">Belongs to the RRM CWC2 family.</text>
</comment>
<keyword evidence="8 11" id="KW-0694">RNA-binding</keyword>
<dbReference type="InterPro" id="IPR012677">
    <property type="entry name" value="Nucleotide-bd_a/b_plait_sf"/>
</dbReference>
<dbReference type="SUPFAM" id="SSF54928">
    <property type="entry name" value="RNA-binding domain, RBD"/>
    <property type="match status" value="1"/>
</dbReference>
<dbReference type="GO" id="GO:0006397">
    <property type="term" value="P:mRNA processing"/>
    <property type="evidence" value="ECO:0007669"/>
    <property type="project" value="UniProtKB-KW"/>
</dbReference>
<feature type="compositionally biased region" description="Acidic residues" evidence="13">
    <location>
        <begin position="398"/>
        <end position="411"/>
    </location>
</feature>
<evidence type="ECO:0000256" key="8">
    <source>
        <dbReference type="ARBA" id="ARBA00022884"/>
    </source>
</evidence>
<feature type="domain" description="RRM" evidence="14">
    <location>
        <begin position="131"/>
        <end position="205"/>
    </location>
</feature>
<dbReference type="Pfam" id="PF16131">
    <property type="entry name" value="Torus"/>
    <property type="match status" value="1"/>
</dbReference>
<dbReference type="CDD" id="cd12360">
    <property type="entry name" value="RRM_cwf2"/>
    <property type="match status" value="1"/>
</dbReference>
<organism evidence="16 17">
    <name type="scientific">Rhizophlyctis rosea</name>
    <dbReference type="NCBI Taxonomy" id="64517"/>
    <lineage>
        <taxon>Eukaryota</taxon>
        <taxon>Fungi</taxon>
        <taxon>Fungi incertae sedis</taxon>
        <taxon>Chytridiomycota</taxon>
        <taxon>Chytridiomycota incertae sedis</taxon>
        <taxon>Chytridiomycetes</taxon>
        <taxon>Rhizophlyctidales</taxon>
        <taxon>Rhizophlyctidaceae</taxon>
        <taxon>Rhizophlyctis</taxon>
    </lineage>
</organism>
<keyword evidence="5" id="KW-0747">Spliceosome</keyword>
<keyword evidence="9" id="KW-0508">mRNA splicing</keyword>